<comment type="caution">
    <text evidence="1">The sequence shown here is derived from an EMBL/GenBank/DDBJ whole genome shotgun (WGS) entry which is preliminary data.</text>
</comment>
<reference evidence="1 2" key="1">
    <citation type="submission" date="2021-06" db="EMBL/GenBank/DDBJ databases">
        <authorList>
            <person name="Palmer J.M."/>
        </authorList>
    </citation>
    <scope>NUCLEOTIDE SEQUENCE [LARGE SCALE GENOMIC DNA]</scope>
    <source>
        <strain evidence="1 2">AS_MEX2019</strain>
        <tissue evidence="1">Muscle</tissue>
    </source>
</reference>
<evidence type="ECO:0000313" key="2">
    <source>
        <dbReference type="Proteomes" id="UP001469553"/>
    </source>
</evidence>
<dbReference type="Proteomes" id="UP001469553">
    <property type="component" value="Unassembled WGS sequence"/>
</dbReference>
<sequence>MFKGCHSTLSSKYKFTHLPITSSSTHSCTPFSCHGDNLFVGSHLLEICPSHSVNVRMAGRAVVPQGVQGCLSLCVCACVFSDIGGGICAPVRVCMSLVFSTLFYEVGGMLNTVKNSLFASDNAVI</sequence>
<protein>
    <submittedName>
        <fullName evidence="1">Uncharacterized protein</fullName>
    </submittedName>
</protein>
<dbReference type="EMBL" id="JAHRIP010040548">
    <property type="protein sequence ID" value="MEQ2296731.1"/>
    <property type="molecule type" value="Genomic_DNA"/>
</dbReference>
<name>A0ABV0YTF2_9TELE</name>
<organism evidence="1 2">
    <name type="scientific">Ameca splendens</name>
    <dbReference type="NCBI Taxonomy" id="208324"/>
    <lineage>
        <taxon>Eukaryota</taxon>
        <taxon>Metazoa</taxon>
        <taxon>Chordata</taxon>
        <taxon>Craniata</taxon>
        <taxon>Vertebrata</taxon>
        <taxon>Euteleostomi</taxon>
        <taxon>Actinopterygii</taxon>
        <taxon>Neopterygii</taxon>
        <taxon>Teleostei</taxon>
        <taxon>Neoteleostei</taxon>
        <taxon>Acanthomorphata</taxon>
        <taxon>Ovalentaria</taxon>
        <taxon>Atherinomorphae</taxon>
        <taxon>Cyprinodontiformes</taxon>
        <taxon>Goodeidae</taxon>
        <taxon>Ameca</taxon>
    </lineage>
</organism>
<evidence type="ECO:0000313" key="1">
    <source>
        <dbReference type="EMBL" id="MEQ2296731.1"/>
    </source>
</evidence>
<accession>A0ABV0YTF2</accession>
<gene>
    <name evidence="1" type="ORF">AMECASPLE_027555</name>
</gene>
<proteinExistence type="predicted"/>
<keyword evidence="2" id="KW-1185">Reference proteome</keyword>